<dbReference type="PANTHER" id="PTHR13044">
    <property type="entry name" value="ACTIVATING TRANSCRIPTION FACTOR ATF 4/5"/>
    <property type="match status" value="1"/>
</dbReference>
<dbReference type="PROSITE" id="PS00036">
    <property type="entry name" value="BZIP_BASIC"/>
    <property type="match status" value="1"/>
</dbReference>
<dbReference type="PROSITE" id="PS50217">
    <property type="entry name" value="BZIP"/>
    <property type="match status" value="1"/>
</dbReference>
<evidence type="ECO:0000256" key="4">
    <source>
        <dbReference type="ARBA" id="ARBA00023125"/>
    </source>
</evidence>
<feature type="compositionally biased region" description="Low complexity" evidence="8">
    <location>
        <begin position="521"/>
        <end position="539"/>
    </location>
</feature>
<comment type="similarity">
    <text evidence="2">Belongs to the bZIP family.</text>
</comment>
<evidence type="ECO:0000313" key="10">
    <source>
        <dbReference type="EMBL" id="KAK0410871.1"/>
    </source>
</evidence>
<dbReference type="GO" id="GO:0001228">
    <property type="term" value="F:DNA-binding transcription activator activity, RNA polymerase II-specific"/>
    <property type="evidence" value="ECO:0007669"/>
    <property type="project" value="TreeGrafter"/>
</dbReference>
<dbReference type="AlphaFoldDB" id="A0AA39HRR6"/>
<dbReference type="CDD" id="cd14692">
    <property type="entry name" value="bZIP_ATF4"/>
    <property type="match status" value="1"/>
</dbReference>
<gene>
    <name evidence="10" type="ORF">QR680_005372</name>
</gene>
<proteinExistence type="inferred from homology"/>
<evidence type="ECO:0000256" key="1">
    <source>
        <dbReference type="ARBA" id="ARBA00004123"/>
    </source>
</evidence>
<keyword evidence="4" id="KW-0238">DNA-binding</keyword>
<dbReference type="Proteomes" id="UP001175271">
    <property type="component" value="Unassembled WGS sequence"/>
</dbReference>
<keyword evidence="3" id="KW-0805">Transcription regulation</keyword>
<feature type="domain" description="BZIP" evidence="9">
    <location>
        <begin position="558"/>
        <end position="621"/>
    </location>
</feature>
<keyword evidence="5" id="KW-0804">Transcription</keyword>
<feature type="coiled-coil region" evidence="7">
    <location>
        <begin position="561"/>
        <end position="617"/>
    </location>
</feature>
<reference evidence="10" key="1">
    <citation type="submission" date="2023-06" db="EMBL/GenBank/DDBJ databases">
        <title>Genomic analysis of the entomopathogenic nematode Steinernema hermaphroditum.</title>
        <authorList>
            <person name="Schwarz E.M."/>
            <person name="Heppert J.K."/>
            <person name="Baniya A."/>
            <person name="Schwartz H.T."/>
            <person name="Tan C.-H."/>
            <person name="Antoshechkin I."/>
            <person name="Sternberg P.W."/>
            <person name="Goodrich-Blair H."/>
            <person name="Dillman A.R."/>
        </authorList>
    </citation>
    <scope>NUCLEOTIDE SEQUENCE</scope>
    <source>
        <strain evidence="10">PS9179</strain>
        <tissue evidence="10">Whole animal</tissue>
    </source>
</reference>
<keyword evidence="7" id="KW-0175">Coiled coil</keyword>
<dbReference type="InterPro" id="IPR004827">
    <property type="entry name" value="bZIP"/>
</dbReference>
<dbReference type="Gene3D" id="1.20.5.170">
    <property type="match status" value="1"/>
</dbReference>
<evidence type="ECO:0000256" key="7">
    <source>
        <dbReference type="SAM" id="Coils"/>
    </source>
</evidence>
<feature type="compositionally biased region" description="Acidic residues" evidence="8">
    <location>
        <begin position="502"/>
        <end position="513"/>
    </location>
</feature>
<protein>
    <recommendedName>
        <fullName evidence="9">BZIP domain-containing protein</fullName>
    </recommendedName>
</protein>
<dbReference type="PANTHER" id="PTHR13044:SF14">
    <property type="entry name" value="CRYPTOCEPHAL, ISOFORM A"/>
    <property type="match status" value="1"/>
</dbReference>
<organism evidence="10 11">
    <name type="scientific">Steinernema hermaphroditum</name>
    <dbReference type="NCBI Taxonomy" id="289476"/>
    <lineage>
        <taxon>Eukaryota</taxon>
        <taxon>Metazoa</taxon>
        <taxon>Ecdysozoa</taxon>
        <taxon>Nematoda</taxon>
        <taxon>Chromadorea</taxon>
        <taxon>Rhabditida</taxon>
        <taxon>Tylenchina</taxon>
        <taxon>Panagrolaimomorpha</taxon>
        <taxon>Strongyloidoidea</taxon>
        <taxon>Steinernematidae</taxon>
        <taxon>Steinernema</taxon>
    </lineage>
</organism>
<sequence length="634" mass="69542">MSSSRRQQCRLELMIALRSGAGILFTTLFSKPRHYVSCQPYPSVFGKTPRLRGKTSSGDVTSFNFAPSAFSAPRHSRPRSSRSSSSTLTQLRTRLPPVQFPSASSSRLFFDSTDMSLFQRDYTFVDSLIATNGLEQLRDDIAARENLLSKAEIAIGLEAASAGRVGLSQDDDAPDCRSLITTEGAAVDAFFEAPLASAEQSVWQGQWPLADADSLFIEDLTPLATVVGDAESRVRCGTNCSYCRYRVNLSHGTPPGGPKCCVKRAYTPPPKSKRSSSSCAWNGAISSCCFMRGSTTSMSPGMSSRVHGAGLHHSTAIADGQHRDLCVAPRLLPPDSIVGKLVPEASYNFSSVFSGPNEQNQSPPSYPSSVSPNPPFSPPSYSFIPRQKPSPSPFFSYLPASSSNFPSPQHQDLLSDAKKRWLDAIIEETRVEIYSQRTLQSGSDARSPLQKRPFDASPDVQEVPSRKRSRPSSDLEEPAVATATQADLVVVGSRKYLLVPVEDESEDSGISDENDIRICDSPDANFVSSSSDSAESQVAPPQKAPTKRCHSLAGLSAEEVAERKKEQNRKAAARYRRKQRETFEADRNDLVYFEKRNRELRATALNLEREIRKYKEAIIREVAPSHPKLELLVS</sequence>
<evidence type="ECO:0000256" key="2">
    <source>
        <dbReference type="ARBA" id="ARBA00007163"/>
    </source>
</evidence>
<evidence type="ECO:0000256" key="3">
    <source>
        <dbReference type="ARBA" id="ARBA00023015"/>
    </source>
</evidence>
<feature type="region of interest" description="Disordered" evidence="8">
    <location>
        <begin position="69"/>
        <end position="91"/>
    </location>
</feature>
<evidence type="ECO:0000256" key="8">
    <source>
        <dbReference type="SAM" id="MobiDB-lite"/>
    </source>
</evidence>
<dbReference type="GO" id="GO:0000977">
    <property type="term" value="F:RNA polymerase II transcription regulatory region sequence-specific DNA binding"/>
    <property type="evidence" value="ECO:0007669"/>
    <property type="project" value="TreeGrafter"/>
</dbReference>
<evidence type="ECO:0000256" key="6">
    <source>
        <dbReference type="ARBA" id="ARBA00023242"/>
    </source>
</evidence>
<feature type="compositionally biased region" description="Low complexity" evidence="8">
    <location>
        <begin position="81"/>
        <end position="91"/>
    </location>
</feature>
<dbReference type="EMBL" id="JAUCMV010000003">
    <property type="protein sequence ID" value="KAK0410871.1"/>
    <property type="molecule type" value="Genomic_DNA"/>
</dbReference>
<evidence type="ECO:0000259" key="9">
    <source>
        <dbReference type="PROSITE" id="PS50217"/>
    </source>
</evidence>
<feature type="region of interest" description="Disordered" evidence="8">
    <location>
        <begin position="437"/>
        <end position="481"/>
    </location>
</feature>
<keyword evidence="11" id="KW-1185">Reference proteome</keyword>
<keyword evidence="6" id="KW-0539">Nucleus</keyword>
<comment type="subcellular location">
    <subcellularLocation>
        <location evidence="1">Nucleus</location>
    </subcellularLocation>
</comment>
<name>A0AA39HRR6_9BILA</name>
<dbReference type="GO" id="GO:0005634">
    <property type="term" value="C:nucleus"/>
    <property type="evidence" value="ECO:0007669"/>
    <property type="project" value="UniProtKB-SubCell"/>
</dbReference>
<comment type="caution">
    <text evidence="10">The sequence shown here is derived from an EMBL/GenBank/DDBJ whole genome shotgun (WGS) entry which is preliminary data.</text>
</comment>
<feature type="region of interest" description="Disordered" evidence="8">
    <location>
        <begin position="502"/>
        <end position="549"/>
    </location>
</feature>
<feature type="compositionally biased region" description="Polar residues" evidence="8">
    <location>
        <begin position="352"/>
        <end position="361"/>
    </location>
</feature>
<evidence type="ECO:0000313" key="11">
    <source>
        <dbReference type="Proteomes" id="UP001175271"/>
    </source>
</evidence>
<evidence type="ECO:0000256" key="5">
    <source>
        <dbReference type="ARBA" id="ARBA00023163"/>
    </source>
</evidence>
<accession>A0AA39HRR6</accession>
<feature type="region of interest" description="Disordered" evidence="8">
    <location>
        <begin position="352"/>
        <end position="384"/>
    </location>
</feature>